<accession>A0A9P3GHY9</accession>
<dbReference type="Proteomes" id="UP000703269">
    <property type="component" value="Unassembled WGS sequence"/>
</dbReference>
<dbReference type="PROSITE" id="PS51140">
    <property type="entry name" value="CUE"/>
    <property type="match status" value="1"/>
</dbReference>
<dbReference type="Gene3D" id="1.10.8.10">
    <property type="entry name" value="DNA helicase RuvA subunit, C-terminal domain"/>
    <property type="match status" value="1"/>
</dbReference>
<dbReference type="CDD" id="cd14424">
    <property type="entry name" value="CUE_Cue1p_like"/>
    <property type="match status" value="1"/>
</dbReference>
<evidence type="ECO:0000259" key="3">
    <source>
        <dbReference type="PROSITE" id="PS51140"/>
    </source>
</evidence>
<feature type="compositionally biased region" description="Basic and acidic residues" evidence="1">
    <location>
        <begin position="154"/>
        <end position="172"/>
    </location>
</feature>
<organism evidence="4 5">
    <name type="scientific">Phanerochaete sordida</name>
    <dbReference type="NCBI Taxonomy" id="48140"/>
    <lineage>
        <taxon>Eukaryota</taxon>
        <taxon>Fungi</taxon>
        <taxon>Dikarya</taxon>
        <taxon>Basidiomycota</taxon>
        <taxon>Agaricomycotina</taxon>
        <taxon>Agaricomycetes</taxon>
        <taxon>Polyporales</taxon>
        <taxon>Phanerochaetaceae</taxon>
        <taxon>Phanerochaete</taxon>
    </lineage>
</organism>
<dbReference type="Pfam" id="PF02845">
    <property type="entry name" value="CUE"/>
    <property type="match status" value="1"/>
</dbReference>
<sequence>MGEVVNVLVAFAVIVFVFRWATSGKDSSADGQSPAAILGFRPKTVTQEQVDAIRAMFPDIPADNIRYDLLRTGSVQLTSNKILERGFLPAPPPPYYRVYPRAIPNDPQQQAAQNANQAAAPASTASSSKTSENLITRFHLEDRLSTSGDSTASEPEHKWEEDPSKRQAMLRERKARMVLAARERMLAQQKQQATTS</sequence>
<evidence type="ECO:0000256" key="1">
    <source>
        <dbReference type="SAM" id="MobiDB-lite"/>
    </source>
</evidence>
<name>A0A9P3GHY9_9APHY</name>
<evidence type="ECO:0000313" key="4">
    <source>
        <dbReference type="EMBL" id="GJE94005.1"/>
    </source>
</evidence>
<dbReference type="OrthoDB" id="3824970at2759"/>
<dbReference type="EMBL" id="BPQB01000036">
    <property type="protein sequence ID" value="GJE94005.1"/>
    <property type="molecule type" value="Genomic_DNA"/>
</dbReference>
<feature type="compositionally biased region" description="Low complexity" evidence="1">
    <location>
        <begin position="108"/>
        <end position="131"/>
    </location>
</feature>
<reference evidence="4 5" key="1">
    <citation type="submission" date="2021-08" db="EMBL/GenBank/DDBJ databases">
        <title>Draft Genome Sequence of Phanerochaete sordida strain YK-624.</title>
        <authorList>
            <person name="Mori T."/>
            <person name="Dohra H."/>
            <person name="Suzuki T."/>
            <person name="Kawagishi H."/>
            <person name="Hirai H."/>
        </authorList>
    </citation>
    <scope>NUCLEOTIDE SEQUENCE [LARGE SCALE GENOMIC DNA]</scope>
    <source>
        <strain evidence="4 5">YK-624</strain>
    </source>
</reference>
<proteinExistence type="predicted"/>
<feature type="domain" description="CUE" evidence="3">
    <location>
        <begin position="45"/>
        <end position="87"/>
    </location>
</feature>
<keyword evidence="2" id="KW-0732">Signal</keyword>
<protein>
    <submittedName>
        <fullName evidence="4">CUE domain-containing protein</fullName>
    </submittedName>
</protein>
<dbReference type="InterPro" id="IPR003892">
    <property type="entry name" value="CUE"/>
</dbReference>
<dbReference type="AlphaFoldDB" id="A0A9P3GHY9"/>
<gene>
    <name evidence="4" type="ORF">PsYK624_101730</name>
</gene>
<comment type="caution">
    <text evidence="4">The sequence shown here is derived from an EMBL/GenBank/DDBJ whole genome shotgun (WGS) entry which is preliminary data.</text>
</comment>
<dbReference type="SMART" id="SM00546">
    <property type="entry name" value="CUE"/>
    <property type="match status" value="1"/>
</dbReference>
<keyword evidence="5" id="KW-1185">Reference proteome</keyword>
<feature type="chain" id="PRO_5040451490" evidence="2">
    <location>
        <begin position="25"/>
        <end position="196"/>
    </location>
</feature>
<feature type="signal peptide" evidence="2">
    <location>
        <begin position="1"/>
        <end position="24"/>
    </location>
</feature>
<evidence type="ECO:0000256" key="2">
    <source>
        <dbReference type="SAM" id="SignalP"/>
    </source>
</evidence>
<dbReference type="GO" id="GO:0043130">
    <property type="term" value="F:ubiquitin binding"/>
    <property type="evidence" value="ECO:0007669"/>
    <property type="project" value="InterPro"/>
</dbReference>
<feature type="region of interest" description="Disordered" evidence="1">
    <location>
        <begin position="108"/>
        <end position="175"/>
    </location>
</feature>
<evidence type="ECO:0000313" key="5">
    <source>
        <dbReference type="Proteomes" id="UP000703269"/>
    </source>
</evidence>